<evidence type="ECO:0000256" key="10">
    <source>
        <dbReference type="ARBA" id="ARBA00022989"/>
    </source>
</evidence>
<dbReference type="Pfam" id="PF00512">
    <property type="entry name" value="HisKA"/>
    <property type="match status" value="1"/>
</dbReference>
<keyword evidence="6" id="KW-0812">Transmembrane</keyword>
<keyword evidence="7" id="KW-0547">Nucleotide-binding</keyword>
<dbReference type="InterPro" id="IPR003661">
    <property type="entry name" value="HisK_dim/P_dom"/>
</dbReference>
<dbReference type="SUPFAM" id="SSF55874">
    <property type="entry name" value="ATPase domain of HSP90 chaperone/DNA topoisomerase II/histidine kinase"/>
    <property type="match status" value="1"/>
</dbReference>
<comment type="subcellular location">
    <subcellularLocation>
        <location evidence="2">Membrane</location>
    </subcellularLocation>
</comment>
<dbReference type="Pfam" id="PF02518">
    <property type="entry name" value="HATPase_c"/>
    <property type="match status" value="1"/>
</dbReference>
<dbReference type="CDD" id="cd00082">
    <property type="entry name" value="HisKA"/>
    <property type="match status" value="1"/>
</dbReference>
<keyword evidence="8 14" id="KW-0418">Kinase</keyword>
<comment type="catalytic activity">
    <reaction evidence="1">
        <text>ATP + protein L-histidine = ADP + protein N-phospho-L-histidine.</text>
        <dbReference type="EC" id="2.7.13.3"/>
    </reaction>
</comment>
<accession>A0A1M6SVB8</accession>
<evidence type="ECO:0000313" key="14">
    <source>
        <dbReference type="EMBL" id="SHK48643.1"/>
    </source>
</evidence>
<keyword evidence="12" id="KW-0472">Membrane</keyword>
<dbReference type="InterPro" id="IPR005467">
    <property type="entry name" value="His_kinase_dom"/>
</dbReference>
<dbReference type="Gene3D" id="3.30.565.10">
    <property type="entry name" value="Histidine kinase-like ATPase, C-terminal domain"/>
    <property type="match status" value="1"/>
</dbReference>
<sequence length="316" mass="36390">MIIFLSIIIFILVCVIIALTLNIKEKNSNLRYINKVLLRIIDTDSTERIRGITINEDAKELSKTINDFINKYNLIKTKEIEMELSMKKMLSNMSHDLRTPLTVILGYIDQIISNRNITEEQKQDYLMKLKSKIEAIILLINDFFSLSKLESGDNSIELSKINVSEVLRELVLGFYETIESAKIDINIEIPDEDIYCVGNIDALKRVLNNLISNALKYGMDGKYLGIKLYKDNANNYGLRNKIWFEVTDKGKGIPEKEASNVFERLYTLEDSRNKNYQGSGLGLAISKILVNKMNGEIFLESIPYKRTIFKFFILED</sequence>
<dbReference type="SMART" id="SM00387">
    <property type="entry name" value="HATPase_c"/>
    <property type="match status" value="1"/>
</dbReference>
<dbReference type="GO" id="GO:0016020">
    <property type="term" value="C:membrane"/>
    <property type="evidence" value="ECO:0007669"/>
    <property type="project" value="UniProtKB-SubCell"/>
</dbReference>
<evidence type="ECO:0000256" key="11">
    <source>
        <dbReference type="ARBA" id="ARBA00023012"/>
    </source>
</evidence>
<name>A0A1M6SVB8_9CLOT</name>
<dbReference type="GO" id="GO:0005524">
    <property type="term" value="F:ATP binding"/>
    <property type="evidence" value="ECO:0007669"/>
    <property type="project" value="UniProtKB-KW"/>
</dbReference>
<dbReference type="Proteomes" id="UP000184310">
    <property type="component" value="Unassembled WGS sequence"/>
</dbReference>
<evidence type="ECO:0000256" key="3">
    <source>
        <dbReference type="ARBA" id="ARBA00012438"/>
    </source>
</evidence>
<evidence type="ECO:0000313" key="15">
    <source>
        <dbReference type="Proteomes" id="UP000184310"/>
    </source>
</evidence>
<evidence type="ECO:0000256" key="12">
    <source>
        <dbReference type="ARBA" id="ARBA00023136"/>
    </source>
</evidence>
<keyword evidence="15" id="KW-1185">Reference proteome</keyword>
<feature type="domain" description="Histidine kinase" evidence="13">
    <location>
        <begin position="92"/>
        <end position="316"/>
    </location>
</feature>
<evidence type="ECO:0000256" key="7">
    <source>
        <dbReference type="ARBA" id="ARBA00022741"/>
    </source>
</evidence>
<evidence type="ECO:0000256" key="9">
    <source>
        <dbReference type="ARBA" id="ARBA00022840"/>
    </source>
</evidence>
<dbReference type="PRINTS" id="PR00344">
    <property type="entry name" value="BCTRLSENSOR"/>
</dbReference>
<evidence type="ECO:0000256" key="5">
    <source>
        <dbReference type="ARBA" id="ARBA00022679"/>
    </source>
</evidence>
<keyword evidence="10" id="KW-1133">Transmembrane helix</keyword>
<organism evidence="14 15">
    <name type="scientific">Clostridium cavendishii DSM 21758</name>
    <dbReference type="NCBI Taxonomy" id="1121302"/>
    <lineage>
        <taxon>Bacteria</taxon>
        <taxon>Bacillati</taxon>
        <taxon>Bacillota</taxon>
        <taxon>Clostridia</taxon>
        <taxon>Eubacteriales</taxon>
        <taxon>Clostridiaceae</taxon>
        <taxon>Clostridium</taxon>
    </lineage>
</organism>
<dbReference type="InterPro" id="IPR003594">
    <property type="entry name" value="HATPase_dom"/>
</dbReference>
<gene>
    <name evidence="14" type="ORF">SAMN02745163_03890</name>
</gene>
<keyword evidence="5" id="KW-0808">Transferase</keyword>
<keyword evidence="11" id="KW-0902">Two-component regulatory system</keyword>
<dbReference type="AlphaFoldDB" id="A0A1M6SVB8"/>
<dbReference type="EMBL" id="FQZB01000018">
    <property type="protein sequence ID" value="SHK48643.1"/>
    <property type="molecule type" value="Genomic_DNA"/>
</dbReference>
<evidence type="ECO:0000259" key="13">
    <source>
        <dbReference type="PROSITE" id="PS50109"/>
    </source>
</evidence>
<dbReference type="SUPFAM" id="SSF47384">
    <property type="entry name" value="Homodimeric domain of signal transducing histidine kinase"/>
    <property type="match status" value="1"/>
</dbReference>
<dbReference type="STRING" id="1121302.SAMN02745163_03890"/>
<evidence type="ECO:0000256" key="4">
    <source>
        <dbReference type="ARBA" id="ARBA00022553"/>
    </source>
</evidence>
<dbReference type="EC" id="2.7.13.3" evidence="3"/>
<dbReference type="PANTHER" id="PTHR43711">
    <property type="entry name" value="TWO-COMPONENT HISTIDINE KINASE"/>
    <property type="match status" value="1"/>
</dbReference>
<dbReference type="InterPro" id="IPR036097">
    <property type="entry name" value="HisK_dim/P_sf"/>
</dbReference>
<dbReference type="RefSeq" id="WP_072992033.1">
    <property type="nucleotide sequence ID" value="NZ_FQZB01000018.1"/>
</dbReference>
<dbReference type="FunFam" id="3.30.565.10:FF:000013">
    <property type="entry name" value="Two-component sensor histidine kinase"/>
    <property type="match status" value="1"/>
</dbReference>
<dbReference type="SMART" id="SM00388">
    <property type="entry name" value="HisKA"/>
    <property type="match status" value="1"/>
</dbReference>
<evidence type="ECO:0000256" key="2">
    <source>
        <dbReference type="ARBA" id="ARBA00004370"/>
    </source>
</evidence>
<dbReference type="InterPro" id="IPR036890">
    <property type="entry name" value="HATPase_C_sf"/>
</dbReference>
<dbReference type="InterPro" id="IPR050736">
    <property type="entry name" value="Sensor_HK_Regulatory"/>
</dbReference>
<dbReference type="PANTHER" id="PTHR43711:SF1">
    <property type="entry name" value="HISTIDINE KINASE 1"/>
    <property type="match status" value="1"/>
</dbReference>
<reference evidence="14 15" key="1">
    <citation type="submission" date="2016-11" db="EMBL/GenBank/DDBJ databases">
        <authorList>
            <person name="Jaros S."/>
            <person name="Januszkiewicz K."/>
            <person name="Wedrychowicz H."/>
        </authorList>
    </citation>
    <scope>NUCLEOTIDE SEQUENCE [LARGE SCALE GENOMIC DNA]</scope>
    <source>
        <strain evidence="14 15">DSM 21758</strain>
    </source>
</reference>
<keyword evidence="4" id="KW-0597">Phosphoprotein</keyword>
<dbReference type="InterPro" id="IPR004358">
    <property type="entry name" value="Sig_transdc_His_kin-like_C"/>
</dbReference>
<dbReference type="OrthoDB" id="335833at2"/>
<protein>
    <recommendedName>
        <fullName evidence="3">histidine kinase</fullName>
        <ecNumber evidence="3">2.7.13.3</ecNumber>
    </recommendedName>
</protein>
<proteinExistence type="predicted"/>
<dbReference type="Gene3D" id="1.10.287.130">
    <property type="match status" value="1"/>
</dbReference>
<evidence type="ECO:0000256" key="8">
    <source>
        <dbReference type="ARBA" id="ARBA00022777"/>
    </source>
</evidence>
<dbReference type="PROSITE" id="PS50109">
    <property type="entry name" value="HIS_KIN"/>
    <property type="match status" value="1"/>
</dbReference>
<keyword evidence="9" id="KW-0067">ATP-binding</keyword>
<dbReference type="GO" id="GO:0000155">
    <property type="term" value="F:phosphorelay sensor kinase activity"/>
    <property type="evidence" value="ECO:0007669"/>
    <property type="project" value="InterPro"/>
</dbReference>
<evidence type="ECO:0000256" key="1">
    <source>
        <dbReference type="ARBA" id="ARBA00000085"/>
    </source>
</evidence>
<evidence type="ECO:0000256" key="6">
    <source>
        <dbReference type="ARBA" id="ARBA00022692"/>
    </source>
</evidence>